<accession>A0AAV7VC83</accession>
<feature type="region of interest" description="Disordered" evidence="1">
    <location>
        <begin position="1"/>
        <end position="135"/>
    </location>
</feature>
<feature type="region of interest" description="Disordered" evidence="1">
    <location>
        <begin position="185"/>
        <end position="253"/>
    </location>
</feature>
<organism evidence="2 3">
    <name type="scientific">Pleurodeles waltl</name>
    <name type="common">Iberian ribbed newt</name>
    <dbReference type="NCBI Taxonomy" id="8319"/>
    <lineage>
        <taxon>Eukaryota</taxon>
        <taxon>Metazoa</taxon>
        <taxon>Chordata</taxon>
        <taxon>Craniata</taxon>
        <taxon>Vertebrata</taxon>
        <taxon>Euteleostomi</taxon>
        <taxon>Amphibia</taxon>
        <taxon>Batrachia</taxon>
        <taxon>Caudata</taxon>
        <taxon>Salamandroidea</taxon>
        <taxon>Salamandridae</taxon>
        <taxon>Pleurodelinae</taxon>
        <taxon>Pleurodeles</taxon>
    </lineage>
</organism>
<evidence type="ECO:0000313" key="2">
    <source>
        <dbReference type="EMBL" id="KAJ1199173.1"/>
    </source>
</evidence>
<dbReference type="AlphaFoldDB" id="A0AAV7VC83"/>
<sequence length="253" mass="26773">MVGVWAGERAFGSAPSPGRSRSRLWGGAGGGGRAWVGPRGDPGECRNRPVSEIGGRRPEHAAKAEALRWAAIRSSVRADGSEQRGTPGESSSGGDGAGGGLGAQVRSRPAGVRRGGAPGGGRPLENTGAGPRLRLWPRAGLRAEAARGQRIAGDPRGVFLLRRRYRLGPGGPTEDALCWAAKRRYSWTRARPQKGSGTERGRARESDGAKRRRGDGVTRGQTERPLDLRWSSGPWQTPKKRSALRTTGPGEPL</sequence>
<evidence type="ECO:0000256" key="1">
    <source>
        <dbReference type="SAM" id="MobiDB-lite"/>
    </source>
</evidence>
<keyword evidence="3" id="KW-1185">Reference proteome</keyword>
<name>A0AAV7VC83_PLEWA</name>
<gene>
    <name evidence="2" type="ORF">NDU88_003011</name>
</gene>
<feature type="compositionally biased region" description="Gly residues" evidence="1">
    <location>
        <begin position="91"/>
        <end position="102"/>
    </location>
</feature>
<feature type="compositionally biased region" description="Gly residues" evidence="1">
    <location>
        <begin position="113"/>
        <end position="122"/>
    </location>
</feature>
<dbReference type="Proteomes" id="UP001066276">
    <property type="component" value="Chromosome 2_1"/>
</dbReference>
<comment type="caution">
    <text evidence="2">The sequence shown here is derived from an EMBL/GenBank/DDBJ whole genome shotgun (WGS) entry which is preliminary data.</text>
</comment>
<feature type="compositionally biased region" description="Basic and acidic residues" evidence="1">
    <location>
        <begin position="41"/>
        <end position="66"/>
    </location>
</feature>
<feature type="compositionally biased region" description="Basic and acidic residues" evidence="1">
    <location>
        <begin position="197"/>
        <end position="209"/>
    </location>
</feature>
<proteinExistence type="predicted"/>
<feature type="compositionally biased region" description="Low complexity" evidence="1">
    <location>
        <begin position="12"/>
        <end position="25"/>
    </location>
</feature>
<reference evidence="2" key="1">
    <citation type="journal article" date="2022" name="bioRxiv">
        <title>Sequencing and chromosome-scale assembly of the giantPleurodeles waltlgenome.</title>
        <authorList>
            <person name="Brown T."/>
            <person name="Elewa A."/>
            <person name="Iarovenko S."/>
            <person name="Subramanian E."/>
            <person name="Araus A.J."/>
            <person name="Petzold A."/>
            <person name="Susuki M."/>
            <person name="Suzuki K.-i.T."/>
            <person name="Hayashi T."/>
            <person name="Toyoda A."/>
            <person name="Oliveira C."/>
            <person name="Osipova E."/>
            <person name="Leigh N.D."/>
            <person name="Simon A."/>
            <person name="Yun M.H."/>
        </authorList>
    </citation>
    <scope>NUCLEOTIDE SEQUENCE</scope>
    <source>
        <strain evidence="2">20211129_DDA</strain>
        <tissue evidence="2">Liver</tissue>
    </source>
</reference>
<dbReference type="EMBL" id="JANPWB010000003">
    <property type="protein sequence ID" value="KAJ1199173.1"/>
    <property type="molecule type" value="Genomic_DNA"/>
</dbReference>
<evidence type="ECO:0000313" key="3">
    <source>
        <dbReference type="Proteomes" id="UP001066276"/>
    </source>
</evidence>
<protein>
    <submittedName>
        <fullName evidence="2">Uncharacterized protein</fullName>
    </submittedName>
</protein>